<dbReference type="GO" id="GO:0140268">
    <property type="term" value="C:endoplasmic reticulum-plasma membrane contact site"/>
    <property type="evidence" value="ECO:0007669"/>
    <property type="project" value="TreeGrafter"/>
</dbReference>
<keyword evidence="9" id="KW-1185">Reference proteome</keyword>
<feature type="compositionally biased region" description="Basic residues" evidence="5">
    <location>
        <begin position="727"/>
        <end position="736"/>
    </location>
</feature>
<dbReference type="GO" id="GO:0005886">
    <property type="term" value="C:plasma membrane"/>
    <property type="evidence" value="ECO:0007669"/>
    <property type="project" value="TreeGrafter"/>
</dbReference>
<reference evidence="8 9" key="1">
    <citation type="submission" date="2024-04" db="EMBL/GenBank/DDBJ databases">
        <authorList>
            <consortium name="Genoscope - CEA"/>
            <person name="William W."/>
        </authorList>
    </citation>
    <scope>NUCLEOTIDE SEQUENCE [LARGE SCALE GENOMIC DNA]</scope>
</reference>
<sequence length="886" mass="101173">MQIYKMNAIEEDRSSISFARNKMNSSNDGDTSNSMVNLRYSKKETSDVQRISLTVEQPELRRISGGSMREHRQKHSPSLHVESINVDVKMSPNLTVRRRRSKDLNSSQESLSSPGPQRPSSRASSTDLRESDEGVKDGSPSLDSANCSRSASPDKPHNTFESPPGRNSFSDGGDHSLTEFGTNSGMGLLPQLEKRPSSAQDFYEINNSNRNSRSFERSLDNILDKCSSEKSSLLDLSLSVDSWNSSAAQEGGKSPDQQSSGSATKTSKSEKKKTRWYNNEMDKRKGSTRSKKEPKRRKQIMSTTYKSRSEDYRRMFKDVPKDERLIVDYSCALQKDILVQGRMYISQSWICFYAKIFNWETMLMISCKEITAITKEKTARVIPNAIQITTEKERYFFTSFGSRDKTYMMLFRIWQNALLDQPMSAKELWTWIHYNYGDDLGLTTEDEDYVPPQSFEELTEKLNEEIPAIKELQTDSEALTTTAENMHTASNDDTDAFVTDEVFTQPNDPLALPSLSNLPPEFLDTSDDSEGEYFCAGHDHLEKMYLDEVFSINIDTVFECLFTDSPFFRSFVCSRKTFDLNLPNWEEEPDENGNKVRNISYTLTLNNSIGPKTSPSTERQICYNMSKAGRIYHVDCECCNGGIPYADSFYVLLRYCLTRVSPIKCRVVVTGELKYKKHVMGMFKGMIEKSAVNGLTDYCRQLSVHLRREAERQEAIVVGHQTTIPKKKLRRKRAKPHTTVSDSGITSRQQFAERQTSTPPSPSKAMYREEKLIELNAHTLVRIIIVVLVLLLLFNAVLFYKLWSLESYASSLYGHPTQESLENLAKYPRTQEEWSQLLLQQKNLHDSEINKWEEVLSASINIVEQMKLSFVSLQRTLRAGTHKESS</sequence>
<dbReference type="PANTHER" id="PTHR23319:SF4">
    <property type="entry name" value="GRAM DOMAIN CONTAINING 1B, ISOFORM E"/>
    <property type="match status" value="1"/>
</dbReference>
<comment type="caution">
    <text evidence="8">The sequence shown here is derived from an EMBL/GenBank/DDBJ whole genome shotgun (WGS) entry which is preliminary data.</text>
</comment>
<feature type="compositionally biased region" description="Basic and acidic residues" evidence="5">
    <location>
        <begin position="127"/>
        <end position="136"/>
    </location>
</feature>
<keyword evidence="3 6" id="KW-1133">Transmembrane helix</keyword>
<feature type="compositionally biased region" description="Polar residues" evidence="5">
    <location>
        <begin position="738"/>
        <end position="758"/>
    </location>
</feature>
<dbReference type="EMBL" id="CAXITT010000253">
    <property type="protein sequence ID" value="CAL1537178.1"/>
    <property type="molecule type" value="Genomic_DNA"/>
</dbReference>
<proteinExistence type="predicted"/>
<dbReference type="CDD" id="cd13220">
    <property type="entry name" value="PH-GRAM_GRAMDC"/>
    <property type="match status" value="1"/>
</dbReference>
<dbReference type="GO" id="GO:0120015">
    <property type="term" value="F:sterol transfer activity"/>
    <property type="evidence" value="ECO:0007669"/>
    <property type="project" value="TreeGrafter"/>
</dbReference>
<evidence type="ECO:0000256" key="2">
    <source>
        <dbReference type="ARBA" id="ARBA00022692"/>
    </source>
</evidence>
<feature type="region of interest" description="Disordered" evidence="5">
    <location>
        <begin position="57"/>
        <end position="214"/>
    </location>
</feature>
<feature type="compositionally biased region" description="Basic residues" evidence="5">
    <location>
        <begin position="286"/>
        <end position="299"/>
    </location>
</feature>
<feature type="compositionally biased region" description="Polar residues" evidence="5">
    <location>
        <begin position="159"/>
        <end position="170"/>
    </location>
</feature>
<feature type="region of interest" description="Disordered" evidence="5">
    <location>
        <begin position="245"/>
        <end position="303"/>
    </location>
</feature>
<evidence type="ECO:0000256" key="6">
    <source>
        <dbReference type="SAM" id="Phobius"/>
    </source>
</evidence>
<dbReference type="AlphaFoldDB" id="A0AAV2HXY4"/>
<evidence type="ECO:0000256" key="5">
    <source>
        <dbReference type="SAM" id="MobiDB-lite"/>
    </source>
</evidence>
<protein>
    <recommendedName>
        <fullName evidence="7">VASt domain-containing protein</fullName>
    </recommendedName>
</protein>
<dbReference type="FunFam" id="2.30.29.30:FF:000008">
    <property type="entry name" value="GRAM domain containing 1B"/>
    <property type="match status" value="1"/>
</dbReference>
<dbReference type="GO" id="GO:0005789">
    <property type="term" value="C:endoplasmic reticulum membrane"/>
    <property type="evidence" value="ECO:0007669"/>
    <property type="project" value="UniProtKB-ARBA"/>
</dbReference>
<name>A0AAV2HXY4_LYMST</name>
<evidence type="ECO:0000256" key="4">
    <source>
        <dbReference type="ARBA" id="ARBA00023136"/>
    </source>
</evidence>
<dbReference type="GO" id="GO:0032934">
    <property type="term" value="F:sterol binding"/>
    <property type="evidence" value="ECO:0007669"/>
    <property type="project" value="TreeGrafter"/>
</dbReference>
<feature type="compositionally biased region" description="Polar residues" evidence="5">
    <location>
        <begin position="141"/>
        <end position="151"/>
    </location>
</feature>
<gene>
    <name evidence="8" type="ORF">GSLYS_00011091001</name>
</gene>
<evidence type="ECO:0000259" key="7">
    <source>
        <dbReference type="PROSITE" id="PS51778"/>
    </source>
</evidence>
<feature type="transmembrane region" description="Helical" evidence="6">
    <location>
        <begin position="780"/>
        <end position="800"/>
    </location>
</feature>
<dbReference type="Pfam" id="PF02893">
    <property type="entry name" value="GRAM"/>
    <property type="match status" value="1"/>
</dbReference>
<dbReference type="SMART" id="SM00568">
    <property type="entry name" value="GRAM"/>
    <property type="match status" value="1"/>
</dbReference>
<dbReference type="Gene3D" id="2.30.29.30">
    <property type="entry name" value="Pleckstrin-homology domain (PH domain)/Phosphotyrosine-binding domain (PTB)"/>
    <property type="match status" value="1"/>
</dbReference>
<dbReference type="InterPro" id="IPR004182">
    <property type="entry name" value="GRAM"/>
</dbReference>
<dbReference type="PANTHER" id="PTHR23319">
    <property type="entry name" value="GRAM DOMAIN CONTAINING 1B, ISOFORM E"/>
    <property type="match status" value="1"/>
</dbReference>
<evidence type="ECO:0000256" key="1">
    <source>
        <dbReference type="ARBA" id="ARBA00004167"/>
    </source>
</evidence>
<dbReference type="InterPro" id="IPR051482">
    <property type="entry name" value="Cholesterol_transport"/>
</dbReference>
<dbReference type="InterPro" id="IPR031968">
    <property type="entry name" value="VASt"/>
</dbReference>
<evidence type="ECO:0000313" key="8">
    <source>
        <dbReference type="EMBL" id="CAL1537178.1"/>
    </source>
</evidence>
<dbReference type="PROSITE" id="PS51778">
    <property type="entry name" value="VAST"/>
    <property type="match status" value="1"/>
</dbReference>
<keyword evidence="4 6" id="KW-0472">Membrane</keyword>
<accession>A0AAV2HXY4</accession>
<dbReference type="GO" id="GO:0032366">
    <property type="term" value="P:intracellular sterol transport"/>
    <property type="evidence" value="ECO:0007669"/>
    <property type="project" value="TreeGrafter"/>
</dbReference>
<feature type="region of interest" description="Disordered" evidence="5">
    <location>
        <begin position="727"/>
        <end position="764"/>
    </location>
</feature>
<dbReference type="InterPro" id="IPR011993">
    <property type="entry name" value="PH-like_dom_sf"/>
</dbReference>
<feature type="domain" description="VASt" evidence="7">
    <location>
        <begin position="541"/>
        <end position="714"/>
    </location>
</feature>
<organism evidence="8 9">
    <name type="scientific">Lymnaea stagnalis</name>
    <name type="common">Great pond snail</name>
    <name type="synonym">Helix stagnalis</name>
    <dbReference type="NCBI Taxonomy" id="6523"/>
    <lineage>
        <taxon>Eukaryota</taxon>
        <taxon>Metazoa</taxon>
        <taxon>Spiralia</taxon>
        <taxon>Lophotrochozoa</taxon>
        <taxon>Mollusca</taxon>
        <taxon>Gastropoda</taxon>
        <taxon>Heterobranchia</taxon>
        <taxon>Euthyneura</taxon>
        <taxon>Panpulmonata</taxon>
        <taxon>Hygrophila</taxon>
        <taxon>Lymnaeoidea</taxon>
        <taxon>Lymnaeidae</taxon>
        <taxon>Lymnaea</taxon>
    </lineage>
</organism>
<keyword evidence="2 6" id="KW-0812">Transmembrane</keyword>
<dbReference type="Proteomes" id="UP001497497">
    <property type="component" value="Unassembled WGS sequence"/>
</dbReference>
<feature type="compositionally biased region" description="Polar residues" evidence="5">
    <location>
        <begin position="104"/>
        <end position="126"/>
    </location>
</feature>
<dbReference type="Pfam" id="PF16016">
    <property type="entry name" value="VASt"/>
    <property type="match status" value="1"/>
</dbReference>
<evidence type="ECO:0000313" key="9">
    <source>
        <dbReference type="Proteomes" id="UP001497497"/>
    </source>
</evidence>
<evidence type="ECO:0000256" key="3">
    <source>
        <dbReference type="ARBA" id="ARBA00022989"/>
    </source>
</evidence>
<comment type="subcellular location">
    <subcellularLocation>
        <location evidence="1">Membrane</location>
        <topology evidence="1">Single-pass membrane protein</topology>
    </subcellularLocation>
</comment>